<keyword evidence="4 6" id="KW-1133">Transmembrane helix</keyword>
<dbReference type="EMBL" id="APMP01000014">
    <property type="protein sequence ID" value="ENZ81635.1"/>
    <property type="molecule type" value="Genomic_DNA"/>
</dbReference>
<keyword evidence="8" id="KW-1185">Reference proteome</keyword>
<feature type="transmembrane region" description="Helical" evidence="6">
    <location>
        <begin position="92"/>
        <end position="112"/>
    </location>
</feature>
<keyword evidence="2" id="KW-1003">Cell membrane</keyword>
<dbReference type="PATRIC" id="fig|1292034.3.peg.2379"/>
<dbReference type="PANTHER" id="PTHR30250">
    <property type="entry name" value="PST FAMILY PREDICTED COLANIC ACID TRANSPORTER"/>
    <property type="match status" value="1"/>
</dbReference>
<dbReference type="Proteomes" id="UP000013063">
    <property type="component" value="Unassembled WGS sequence"/>
</dbReference>
<organism evidence="7 8">
    <name type="scientific">Caulobacter vibrioides OR37</name>
    <dbReference type="NCBI Taxonomy" id="1292034"/>
    <lineage>
        <taxon>Bacteria</taxon>
        <taxon>Pseudomonadati</taxon>
        <taxon>Pseudomonadota</taxon>
        <taxon>Alphaproteobacteria</taxon>
        <taxon>Caulobacterales</taxon>
        <taxon>Caulobacteraceae</taxon>
        <taxon>Caulobacter</taxon>
    </lineage>
</organism>
<comment type="caution">
    <text evidence="7">The sequence shown here is derived from an EMBL/GenBank/DDBJ whole genome shotgun (WGS) entry which is preliminary data.</text>
</comment>
<feature type="transmembrane region" description="Helical" evidence="6">
    <location>
        <begin position="132"/>
        <end position="150"/>
    </location>
</feature>
<dbReference type="eggNOG" id="COG2244">
    <property type="taxonomic scope" value="Bacteria"/>
</dbReference>
<sequence length="439" mass="45260" precursor="true">MTGDRRILRGIFGNAARLLSGKAGAGLVSVVYMALAAHALGPTDYGILVLVHTYILTVAGIIEFPGWHAVVRYGAQALLAGDEERLARLLKFAAMLELACGVVAVIAAALLAPWVGARLGWTPQTIALSAPYSLAVLASVRATAAGYLQVTGRFDLLGAHSLVPPVARLIGALIVWAGHWGLVGFLWAWLVAAILEWAVMWIMAFATAPRALRWRSLRIDPRGVRTENPGLLRFMLGANADVTFAELTARVTPLAVGWFGGPAAAGLFAIAQRATIVISQPAQSLGQAAFAELAKLAARGQTGLVISTIARASGIAMAVAIPICGAFGLFGGALAALIGGERFASAGGLMPWLATARTILLCAPPLSAALTALGRPGLSAGMNLAGSFGLVLLLATALPVWGQEAIGPCVVVQAILTMALLSGALWAQAPSAPREAQAV</sequence>
<feature type="transmembrane region" description="Helical" evidence="6">
    <location>
        <begin position="405"/>
        <end position="427"/>
    </location>
</feature>
<evidence type="ECO:0000313" key="7">
    <source>
        <dbReference type="EMBL" id="ENZ81635.1"/>
    </source>
</evidence>
<keyword evidence="3 6" id="KW-0812">Transmembrane</keyword>
<reference evidence="7 8" key="1">
    <citation type="journal article" date="2013" name="Genome Announc.">
        <title>Draft Genome Sequence for Caulobacter sp. Strain OR37, a Bacterium Tolerant to Heavy Metals.</title>
        <authorList>
            <person name="Utturkar S.M."/>
            <person name="Bollmann A."/>
            <person name="Brzoska R.M."/>
            <person name="Klingeman D.M."/>
            <person name="Epstein S.E."/>
            <person name="Palumbo A.V."/>
            <person name="Brown S.D."/>
        </authorList>
    </citation>
    <scope>NUCLEOTIDE SEQUENCE [LARGE SCALE GENOMIC DNA]</scope>
    <source>
        <strain evidence="7 8">OR37</strain>
    </source>
</reference>
<feature type="transmembrane region" description="Helical" evidence="6">
    <location>
        <begin position="186"/>
        <end position="208"/>
    </location>
</feature>
<dbReference type="InterPro" id="IPR050833">
    <property type="entry name" value="Poly_Biosynth_Transport"/>
</dbReference>
<evidence type="ECO:0000256" key="3">
    <source>
        <dbReference type="ARBA" id="ARBA00022692"/>
    </source>
</evidence>
<evidence type="ECO:0000256" key="5">
    <source>
        <dbReference type="ARBA" id="ARBA00023136"/>
    </source>
</evidence>
<dbReference type="GO" id="GO:0005886">
    <property type="term" value="C:plasma membrane"/>
    <property type="evidence" value="ECO:0007669"/>
    <property type="project" value="UniProtKB-SubCell"/>
</dbReference>
<evidence type="ECO:0000256" key="2">
    <source>
        <dbReference type="ARBA" id="ARBA00022475"/>
    </source>
</evidence>
<feature type="transmembrane region" description="Helical" evidence="6">
    <location>
        <begin position="380"/>
        <end position="399"/>
    </location>
</feature>
<comment type="subcellular location">
    <subcellularLocation>
        <location evidence="1">Cell membrane</location>
        <topology evidence="1">Multi-pass membrane protein</topology>
    </subcellularLocation>
</comment>
<dbReference type="AlphaFoldDB" id="R0CZG2"/>
<feature type="transmembrane region" description="Helical" evidence="6">
    <location>
        <begin position="21"/>
        <end position="41"/>
    </location>
</feature>
<evidence type="ECO:0000256" key="4">
    <source>
        <dbReference type="ARBA" id="ARBA00022989"/>
    </source>
</evidence>
<feature type="transmembrane region" description="Helical" evidence="6">
    <location>
        <begin position="162"/>
        <end position="180"/>
    </location>
</feature>
<name>R0CZG2_CAUVI</name>
<dbReference type="Pfam" id="PF13440">
    <property type="entry name" value="Polysacc_synt_3"/>
    <property type="match status" value="1"/>
</dbReference>
<protein>
    <submittedName>
        <fullName evidence="7">Membrane protein involved in the export of O-antigen and teichoic acid</fullName>
    </submittedName>
</protein>
<proteinExistence type="predicted"/>
<feature type="transmembrane region" description="Helical" evidence="6">
    <location>
        <begin position="47"/>
        <end position="71"/>
    </location>
</feature>
<dbReference type="STRING" id="1292034.OR37_02395"/>
<dbReference type="PANTHER" id="PTHR30250:SF31">
    <property type="entry name" value="INNER MEMBRANE PROTEIN YGHQ"/>
    <property type="match status" value="1"/>
</dbReference>
<gene>
    <name evidence="7" type="ORF">OR37_02395</name>
</gene>
<evidence type="ECO:0000313" key="8">
    <source>
        <dbReference type="Proteomes" id="UP000013063"/>
    </source>
</evidence>
<evidence type="ECO:0000256" key="6">
    <source>
        <dbReference type="SAM" id="Phobius"/>
    </source>
</evidence>
<feature type="transmembrane region" description="Helical" evidence="6">
    <location>
        <begin position="315"/>
        <end position="338"/>
    </location>
</feature>
<feature type="transmembrane region" description="Helical" evidence="6">
    <location>
        <begin position="350"/>
        <end position="373"/>
    </location>
</feature>
<evidence type="ECO:0000256" key="1">
    <source>
        <dbReference type="ARBA" id="ARBA00004651"/>
    </source>
</evidence>
<accession>R0CZG2</accession>
<keyword evidence="5 6" id="KW-0472">Membrane</keyword>